<sequence length="333" mass="37350">MLKYLVCVLVIVTDVVLCKPDYLFNQEVNGWLKLHAVPATWQDAFFNCYYEGAVLASPINGKLATALHQIMRVSDLDAPIFLGVIDVSRGDFMSVEGVPLSDLSVTWGTYVSKGEHTHCLSLSTDGKTYLSSCSELRPYVCYKKRDNTTILNQCGTFDDDYHLYHATGSCYKYHKKLTSWSVAQKICVAEGGHLVVINDQREADIVTSFLHKPTNKMSWSDAAYVGLLDRGKDHSFFTLHGEPVQKVYNTWAPKQPDNKGINLCGMIYPEGTLDDVNCNDAWLKAICEKNPNSSRFENVSELSMPSSESSNPAKNIFSEEFRLVHCKEMASRI</sequence>
<dbReference type="Proteomes" id="UP001231649">
    <property type="component" value="Chromosome 25"/>
</dbReference>
<evidence type="ECO:0000313" key="1">
    <source>
        <dbReference type="EMBL" id="KAJ8708583.1"/>
    </source>
</evidence>
<comment type="caution">
    <text evidence="1">The sequence shown here is derived from an EMBL/GenBank/DDBJ whole genome shotgun (WGS) entry which is preliminary data.</text>
</comment>
<protein>
    <submittedName>
        <fullName evidence="1">Uncharacterized protein</fullName>
    </submittedName>
</protein>
<keyword evidence="2" id="KW-1185">Reference proteome</keyword>
<name>A0ACC2Q5N2_9NEOP</name>
<dbReference type="EMBL" id="CM056801">
    <property type="protein sequence ID" value="KAJ8708583.1"/>
    <property type="molecule type" value="Genomic_DNA"/>
</dbReference>
<proteinExistence type="predicted"/>
<gene>
    <name evidence="1" type="ORF">PYW08_009965</name>
</gene>
<reference evidence="1" key="1">
    <citation type="submission" date="2023-03" db="EMBL/GenBank/DDBJ databases">
        <title>Chromosome-level genomes of two armyworms, Mythimna separata and Mythimna loreyi, provide insights into the biosynthesis and reception of sex pheromones.</title>
        <authorList>
            <person name="Zhao H."/>
        </authorList>
    </citation>
    <scope>NUCLEOTIDE SEQUENCE</scope>
    <source>
        <strain evidence="1">BeijingLab</strain>
    </source>
</reference>
<evidence type="ECO:0000313" key="2">
    <source>
        <dbReference type="Proteomes" id="UP001231649"/>
    </source>
</evidence>
<accession>A0ACC2Q5N2</accession>
<organism evidence="1 2">
    <name type="scientific">Mythimna loreyi</name>
    <dbReference type="NCBI Taxonomy" id="667449"/>
    <lineage>
        <taxon>Eukaryota</taxon>
        <taxon>Metazoa</taxon>
        <taxon>Ecdysozoa</taxon>
        <taxon>Arthropoda</taxon>
        <taxon>Hexapoda</taxon>
        <taxon>Insecta</taxon>
        <taxon>Pterygota</taxon>
        <taxon>Neoptera</taxon>
        <taxon>Endopterygota</taxon>
        <taxon>Lepidoptera</taxon>
        <taxon>Glossata</taxon>
        <taxon>Ditrysia</taxon>
        <taxon>Noctuoidea</taxon>
        <taxon>Noctuidae</taxon>
        <taxon>Noctuinae</taxon>
        <taxon>Hadenini</taxon>
        <taxon>Mythimna</taxon>
    </lineage>
</organism>